<keyword evidence="2" id="KW-1185">Reference proteome</keyword>
<gene>
    <name evidence="1" type="ORF">HYPSUDRAFT_623541</name>
</gene>
<dbReference type="EMBL" id="KN817520">
    <property type="protein sequence ID" value="KJA28865.1"/>
    <property type="molecule type" value="Genomic_DNA"/>
</dbReference>
<name>A0A0D2QB15_HYPSF</name>
<dbReference type="Proteomes" id="UP000054270">
    <property type="component" value="Unassembled WGS sequence"/>
</dbReference>
<evidence type="ECO:0000313" key="2">
    <source>
        <dbReference type="Proteomes" id="UP000054270"/>
    </source>
</evidence>
<organism evidence="1 2">
    <name type="scientific">Hypholoma sublateritium (strain FD-334 SS-4)</name>
    <dbReference type="NCBI Taxonomy" id="945553"/>
    <lineage>
        <taxon>Eukaryota</taxon>
        <taxon>Fungi</taxon>
        <taxon>Dikarya</taxon>
        <taxon>Basidiomycota</taxon>
        <taxon>Agaricomycotina</taxon>
        <taxon>Agaricomycetes</taxon>
        <taxon>Agaricomycetidae</taxon>
        <taxon>Agaricales</taxon>
        <taxon>Agaricineae</taxon>
        <taxon>Strophariaceae</taxon>
        <taxon>Hypholoma</taxon>
    </lineage>
</organism>
<dbReference type="AlphaFoldDB" id="A0A0D2QB15"/>
<protein>
    <submittedName>
        <fullName evidence="1">Uncharacterized protein</fullName>
    </submittedName>
</protein>
<sequence>MPMITISRARSGKLQSLSDQLFYIYPYVQQDLITSLYFSRTNYHLFSLSIGPTNVVDLRNRRRLTLTASAFEECGFLQTRDSSTLFELSDVQPMAESELLWHCCRRCNCRQSNSRACLDQNHTLWAGLSTSVQPLSIATKSGNDSKHISRHFSK</sequence>
<reference evidence="2" key="1">
    <citation type="submission" date="2014-04" db="EMBL/GenBank/DDBJ databases">
        <title>Evolutionary Origins and Diversification of the Mycorrhizal Mutualists.</title>
        <authorList>
            <consortium name="DOE Joint Genome Institute"/>
            <consortium name="Mycorrhizal Genomics Consortium"/>
            <person name="Kohler A."/>
            <person name="Kuo A."/>
            <person name="Nagy L.G."/>
            <person name="Floudas D."/>
            <person name="Copeland A."/>
            <person name="Barry K.W."/>
            <person name="Cichocki N."/>
            <person name="Veneault-Fourrey C."/>
            <person name="LaButti K."/>
            <person name="Lindquist E.A."/>
            <person name="Lipzen A."/>
            <person name="Lundell T."/>
            <person name="Morin E."/>
            <person name="Murat C."/>
            <person name="Riley R."/>
            <person name="Ohm R."/>
            <person name="Sun H."/>
            <person name="Tunlid A."/>
            <person name="Henrissat B."/>
            <person name="Grigoriev I.V."/>
            <person name="Hibbett D.S."/>
            <person name="Martin F."/>
        </authorList>
    </citation>
    <scope>NUCLEOTIDE SEQUENCE [LARGE SCALE GENOMIC DNA]</scope>
    <source>
        <strain evidence="2">FD-334 SS-4</strain>
    </source>
</reference>
<proteinExistence type="predicted"/>
<accession>A0A0D2QB15</accession>
<evidence type="ECO:0000313" key="1">
    <source>
        <dbReference type="EMBL" id="KJA28865.1"/>
    </source>
</evidence>